<feature type="chain" id="PRO_5034823243" evidence="1">
    <location>
        <begin position="18"/>
        <end position="196"/>
    </location>
</feature>
<evidence type="ECO:0000313" key="3">
    <source>
        <dbReference type="Proteomes" id="UP000027002"/>
    </source>
</evidence>
<dbReference type="RefSeq" id="XP_042997521.1">
    <property type="nucleotide sequence ID" value="XM_043141587.1"/>
</dbReference>
<accession>A0A8E5MGT6</accession>
<dbReference type="GeneID" id="66064867"/>
<feature type="signal peptide" evidence="1">
    <location>
        <begin position="1"/>
        <end position="17"/>
    </location>
</feature>
<gene>
    <name evidence="2" type="ORF">UV8b_04089</name>
</gene>
<proteinExistence type="predicted"/>
<organism evidence="2 3">
    <name type="scientific">Ustilaginoidea virens</name>
    <name type="common">Rice false smut fungus</name>
    <name type="synonym">Villosiclava virens</name>
    <dbReference type="NCBI Taxonomy" id="1159556"/>
    <lineage>
        <taxon>Eukaryota</taxon>
        <taxon>Fungi</taxon>
        <taxon>Dikarya</taxon>
        <taxon>Ascomycota</taxon>
        <taxon>Pezizomycotina</taxon>
        <taxon>Sordariomycetes</taxon>
        <taxon>Hypocreomycetidae</taxon>
        <taxon>Hypocreales</taxon>
        <taxon>Clavicipitaceae</taxon>
        <taxon>Ustilaginoidea</taxon>
    </lineage>
</organism>
<protein>
    <submittedName>
        <fullName evidence="2">Uncharacterized protein</fullName>
    </submittedName>
</protein>
<dbReference type="Proteomes" id="UP000027002">
    <property type="component" value="Chromosome 3"/>
</dbReference>
<keyword evidence="1" id="KW-0732">Signal</keyword>
<dbReference type="EMBL" id="CP072755">
    <property type="protein sequence ID" value="QUC19848.1"/>
    <property type="molecule type" value="Genomic_DNA"/>
</dbReference>
<name>A0A8E5MGT6_USTVR</name>
<evidence type="ECO:0000256" key="1">
    <source>
        <dbReference type="SAM" id="SignalP"/>
    </source>
</evidence>
<dbReference type="KEGG" id="uvi:66064867"/>
<evidence type="ECO:0000313" key="2">
    <source>
        <dbReference type="EMBL" id="QUC19848.1"/>
    </source>
</evidence>
<sequence>MRPVLLSILPFSTVARCWRYGPEGLPPCVADCNKSLAKQGLIPHGMKTVCETSELQRVHFQCLINRCSPKSYGKALAHSISTCHGMGLDIIPLHPIEVRQYLPTKRNGMDDSDRDVKRNLLANVARAFPSTPGFSMELTCNVGQDGLVVMSIGEQPAAMTSSTSSRQWTGDVSMTCDHKNREQSYSFGRPSGHQQQ</sequence>
<dbReference type="AlphaFoldDB" id="A0A8E5MGT6"/>
<keyword evidence="3" id="KW-1185">Reference proteome</keyword>
<dbReference type="OrthoDB" id="5421216at2759"/>
<reference evidence="2" key="1">
    <citation type="submission" date="2020-03" db="EMBL/GenBank/DDBJ databases">
        <title>A mixture of massive structural variations and highly conserved coding sequences in Ustilaginoidea virens genome.</title>
        <authorList>
            <person name="Zhang K."/>
            <person name="Zhao Z."/>
            <person name="Zhang Z."/>
            <person name="Li Y."/>
            <person name="Hsiang T."/>
            <person name="Sun W."/>
        </authorList>
    </citation>
    <scope>NUCLEOTIDE SEQUENCE</scope>
    <source>
        <strain evidence="2">UV-8b</strain>
    </source>
</reference>